<dbReference type="EMBL" id="FTNU01000005">
    <property type="protein sequence ID" value="SIR87932.1"/>
    <property type="molecule type" value="Genomic_DNA"/>
</dbReference>
<dbReference type="Proteomes" id="UP000187495">
    <property type="component" value="Unassembled WGS sequence"/>
</dbReference>
<dbReference type="CDD" id="cd08504">
    <property type="entry name" value="PBP2_OppA"/>
    <property type="match status" value="1"/>
</dbReference>
<reference evidence="8" key="1">
    <citation type="submission" date="2017-01" db="EMBL/GenBank/DDBJ databases">
        <authorList>
            <person name="Varghese N."/>
            <person name="Submissions S."/>
        </authorList>
    </citation>
    <scope>NUCLEOTIDE SEQUENCE [LARGE SCALE GENOMIC DNA]</scope>
    <source>
        <strain evidence="8">DSM 21768</strain>
    </source>
</reference>
<feature type="chain" id="PRO_5013224270" evidence="5">
    <location>
        <begin position="21"/>
        <end position="548"/>
    </location>
</feature>
<keyword evidence="8" id="KW-1185">Reference proteome</keyword>
<gene>
    <name evidence="7" type="ORF">SAMN02745664_10562</name>
</gene>
<evidence type="ECO:0000256" key="1">
    <source>
        <dbReference type="ARBA" id="ARBA00004196"/>
    </source>
</evidence>
<dbReference type="RefSeq" id="WP_076555047.1">
    <property type="nucleotide sequence ID" value="NZ_FTNU01000005.1"/>
</dbReference>
<dbReference type="InterPro" id="IPR039424">
    <property type="entry name" value="SBP_5"/>
</dbReference>
<name>A0A1N7EIF3_9GAMM</name>
<dbReference type="Gene3D" id="3.40.190.10">
    <property type="entry name" value="Periplasmic binding protein-like II"/>
    <property type="match status" value="1"/>
</dbReference>
<protein>
    <submittedName>
        <fullName evidence="7">Oligopeptide transport system substrate-binding protein</fullName>
    </submittedName>
</protein>
<sequence>MQFKPALLATALATVLGLTACGNSGSDSQAKTSGDAKSSATLPAGKDTLIIANGSEPATLDPTKSQDTTSSAIIRQMFEGLVSGSEKGETVPGLASKWETADNKVWTFTLRDAKWSNGEPITAHDAVYALQRLTDPNTAAEYQSYLADAKVLNAEKVAAGELPLDALGVKALDDKTLQITLTEAVPYLPDMFTLPVTFPVPKSVIEKYGDKWIDPANIVVSGAYKLKEWTVNSHVTLERNGEYYDNANTSIEKVQFLPITPANGINRYLAGELDVNGIPPEMIDKMRKDLPEEMKSSEKLCTYYLRPNTVAKPFDDPRVRQALSMGLDREIVAEILKRDAPAAFQFTPTITQNMLETKPQWAALDREKRNEQAIALLAEAGYNAQNPLKFEFLYSTSETGKMLAGAFGSMWQKNLANIVQPTLNNQEWKTFLDTTNRGKFSLSMAGWCADYNEPSSFLNILKTSSSNNAGKYSNPQFDAVLENALKAGTTDEDRAQLYKQAEEIIAKDTAVIPLYTAVTVRLVKPYVNGFDGQDPMDHFLVKNFSFKK</sequence>
<dbReference type="GO" id="GO:0015833">
    <property type="term" value="P:peptide transport"/>
    <property type="evidence" value="ECO:0007669"/>
    <property type="project" value="TreeGrafter"/>
</dbReference>
<dbReference type="GO" id="GO:1904680">
    <property type="term" value="F:peptide transmembrane transporter activity"/>
    <property type="evidence" value="ECO:0007669"/>
    <property type="project" value="TreeGrafter"/>
</dbReference>
<proteinExistence type="inferred from homology"/>
<dbReference type="GO" id="GO:0030288">
    <property type="term" value="C:outer membrane-bounded periplasmic space"/>
    <property type="evidence" value="ECO:0007669"/>
    <property type="project" value="TreeGrafter"/>
</dbReference>
<dbReference type="PROSITE" id="PS51257">
    <property type="entry name" value="PROKAR_LIPOPROTEIN"/>
    <property type="match status" value="1"/>
</dbReference>
<dbReference type="GO" id="GO:0043190">
    <property type="term" value="C:ATP-binding cassette (ABC) transporter complex"/>
    <property type="evidence" value="ECO:0007669"/>
    <property type="project" value="InterPro"/>
</dbReference>
<dbReference type="PIRSF" id="PIRSF002741">
    <property type="entry name" value="MppA"/>
    <property type="match status" value="1"/>
</dbReference>
<dbReference type="FunFam" id="3.10.105.10:FF:000001">
    <property type="entry name" value="Oligopeptide ABC transporter, oligopeptide-binding protein"/>
    <property type="match status" value="1"/>
</dbReference>
<evidence type="ECO:0000259" key="6">
    <source>
        <dbReference type="Pfam" id="PF00496"/>
    </source>
</evidence>
<dbReference type="SUPFAM" id="SSF53850">
    <property type="entry name" value="Periplasmic binding protein-like II"/>
    <property type="match status" value="1"/>
</dbReference>
<accession>A0A1N7EIF3</accession>
<dbReference type="Gene3D" id="3.10.105.10">
    <property type="entry name" value="Dipeptide-binding Protein, Domain 3"/>
    <property type="match status" value="1"/>
</dbReference>
<comment type="similarity">
    <text evidence="2">Belongs to the bacterial solute-binding protein 5 family.</text>
</comment>
<dbReference type="Gene3D" id="3.90.76.10">
    <property type="entry name" value="Dipeptide-binding Protein, Domain 1"/>
    <property type="match status" value="1"/>
</dbReference>
<feature type="domain" description="Solute-binding protein family 5" evidence="6">
    <location>
        <begin position="90"/>
        <end position="467"/>
    </location>
</feature>
<evidence type="ECO:0000313" key="7">
    <source>
        <dbReference type="EMBL" id="SIR87932.1"/>
    </source>
</evidence>
<evidence type="ECO:0000256" key="5">
    <source>
        <dbReference type="SAM" id="SignalP"/>
    </source>
</evidence>
<dbReference type="FunFam" id="3.90.76.10:FF:000001">
    <property type="entry name" value="Oligopeptide ABC transporter substrate-binding protein"/>
    <property type="match status" value="1"/>
</dbReference>
<comment type="subcellular location">
    <subcellularLocation>
        <location evidence="1">Cell envelope</location>
    </subcellularLocation>
</comment>
<evidence type="ECO:0000256" key="3">
    <source>
        <dbReference type="ARBA" id="ARBA00022448"/>
    </source>
</evidence>
<dbReference type="InterPro" id="IPR000914">
    <property type="entry name" value="SBP_5_dom"/>
</dbReference>
<keyword evidence="4 5" id="KW-0732">Signal</keyword>
<organism evidence="7 8">
    <name type="scientific">Moraxella cuniculi DSM 21768</name>
    <dbReference type="NCBI Taxonomy" id="1122245"/>
    <lineage>
        <taxon>Bacteria</taxon>
        <taxon>Pseudomonadati</taxon>
        <taxon>Pseudomonadota</taxon>
        <taxon>Gammaproteobacteria</taxon>
        <taxon>Moraxellales</taxon>
        <taxon>Moraxellaceae</taxon>
        <taxon>Moraxella</taxon>
    </lineage>
</organism>
<evidence type="ECO:0000313" key="8">
    <source>
        <dbReference type="Proteomes" id="UP000187495"/>
    </source>
</evidence>
<dbReference type="Pfam" id="PF00496">
    <property type="entry name" value="SBP_bac_5"/>
    <property type="match status" value="1"/>
</dbReference>
<dbReference type="AlphaFoldDB" id="A0A1N7EIF3"/>
<evidence type="ECO:0000256" key="2">
    <source>
        <dbReference type="ARBA" id="ARBA00005695"/>
    </source>
</evidence>
<dbReference type="STRING" id="34061.B0189_03580"/>
<feature type="signal peptide" evidence="5">
    <location>
        <begin position="1"/>
        <end position="20"/>
    </location>
</feature>
<dbReference type="PANTHER" id="PTHR30290">
    <property type="entry name" value="PERIPLASMIC BINDING COMPONENT OF ABC TRANSPORTER"/>
    <property type="match status" value="1"/>
</dbReference>
<evidence type="ECO:0000256" key="4">
    <source>
        <dbReference type="ARBA" id="ARBA00022729"/>
    </source>
</evidence>
<dbReference type="InterPro" id="IPR030678">
    <property type="entry name" value="Peptide/Ni-bd"/>
</dbReference>
<dbReference type="PANTHER" id="PTHR30290:SF10">
    <property type="entry name" value="PERIPLASMIC OLIGOPEPTIDE-BINDING PROTEIN-RELATED"/>
    <property type="match status" value="1"/>
</dbReference>
<keyword evidence="3" id="KW-0813">Transport</keyword>